<dbReference type="RefSeq" id="WP_118011937.1">
    <property type="nucleotide sequence ID" value="NZ_CABLCL010000068.1"/>
</dbReference>
<keyword evidence="5 12" id="KW-0808">Transferase</keyword>
<evidence type="ECO:0000256" key="10">
    <source>
        <dbReference type="ARBA" id="ARBA00032873"/>
    </source>
</evidence>
<evidence type="ECO:0000313" key="18">
    <source>
        <dbReference type="Proteomes" id="UP000285288"/>
    </source>
</evidence>
<name>A0A395W6T9_9FIRM</name>
<comment type="similarity">
    <text evidence="2 12">Belongs to the FPP/GGPP synthase family.</text>
</comment>
<dbReference type="Proteomes" id="UP000265489">
    <property type="component" value="Unassembled WGS sequence"/>
</dbReference>
<dbReference type="SFLD" id="SFLDG01017">
    <property type="entry name" value="Polyprenyl_Transferase_Like"/>
    <property type="match status" value="1"/>
</dbReference>
<dbReference type="PANTHER" id="PTHR43281:SF1">
    <property type="entry name" value="FARNESYL DIPHOSPHATE SYNTHASE"/>
    <property type="match status" value="1"/>
</dbReference>
<evidence type="ECO:0000256" key="2">
    <source>
        <dbReference type="ARBA" id="ARBA00006706"/>
    </source>
</evidence>
<evidence type="ECO:0000256" key="6">
    <source>
        <dbReference type="ARBA" id="ARBA00022723"/>
    </source>
</evidence>
<dbReference type="GO" id="GO:0004337">
    <property type="term" value="F:(2E,6E)-farnesyl diphosphate synthase activity"/>
    <property type="evidence" value="ECO:0007669"/>
    <property type="project" value="UniProtKB-EC"/>
</dbReference>
<dbReference type="Pfam" id="PF00348">
    <property type="entry name" value="polyprenyl_synt"/>
    <property type="match status" value="1"/>
</dbReference>
<evidence type="ECO:0000313" key="17">
    <source>
        <dbReference type="Proteomes" id="UP000284651"/>
    </source>
</evidence>
<dbReference type="EMBL" id="QRYQ01000010">
    <property type="protein sequence ID" value="RGU91538.1"/>
    <property type="molecule type" value="Genomic_DNA"/>
</dbReference>
<keyword evidence="7" id="KW-0460">Magnesium</keyword>
<dbReference type="InterPro" id="IPR008949">
    <property type="entry name" value="Isoprenoid_synthase_dom_sf"/>
</dbReference>
<dbReference type="PANTHER" id="PTHR43281">
    <property type="entry name" value="FARNESYL DIPHOSPHATE SYNTHASE"/>
    <property type="match status" value="1"/>
</dbReference>
<sequence length="282" mass="31334">MLMNKEFEDYLLVRVQENDDSRTKDAMAYSLMNGGKRVRPMLLFSVLEGYGMDAHVGYPCACAIEMIHTYSLVHDDLPAMDNDDLRRGKPSCHKAYDEATAILAGDGLLTKAFEVVLDSECSAKQKVALVKALSWYAGIDGMIYGQTLDLQAENDTNPTFALLQEIDHYKTSKLLTLPLVCGCILANKFDDIDHFRKIGLVLGLEFQMQDDILDVVGSEEVVGKSLSDEDNHKVTAVSLLGLEGAKDMVKSYDETIRKSLDKVSCDVTSLTKVLDTLLKRTY</sequence>
<dbReference type="GO" id="GO:0005737">
    <property type="term" value="C:cytoplasm"/>
    <property type="evidence" value="ECO:0007669"/>
    <property type="project" value="UniProtKB-ARBA"/>
</dbReference>
<dbReference type="FunFam" id="1.10.600.10:FF:000001">
    <property type="entry name" value="Geranylgeranyl diphosphate synthase"/>
    <property type="match status" value="1"/>
</dbReference>
<dbReference type="GO" id="GO:0016114">
    <property type="term" value="P:terpenoid biosynthetic process"/>
    <property type="evidence" value="ECO:0007669"/>
    <property type="project" value="UniProtKB-ARBA"/>
</dbReference>
<evidence type="ECO:0000256" key="5">
    <source>
        <dbReference type="ARBA" id="ARBA00022679"/>
    </source>
</evidence>
<evidence type="ECO:0000313" key="16">
    <source>
        <dbReference type="Proteomes" id="UP000265489"/>
    </source>
</evidence>
<proteinExistence type="inferred from homology"/>
<evidence type="ECO:0000256" key="4">
    <source>
        <dbReference type="ARBA" id="ARBA00015100"/>
    </source>
</evidence>
<gene>
    <name evidence="15" type="ORF">DW907_10110</name>
    <name evidence="14" type="ORF">DWV56_09525</name>
    <name evidence="13" type="ORF">DWW32_06630</name>
</gene>
<dbReference type="InterPro" id="IPR000092">
    <property type="entry name" value="Polyprenyl_synt"/>
</dbReference>
<dbReference type="GO" id="GO:0046872">
    <property type="term" value="F:metal ion binding"/>
    <property type="evidence" value="ECO:0007669"/>
    <property type="project" value="UniProtKB-KW"/>
</dbReference>
<comment type="catalytic activity">
    <reaction evidence="11">
        <text>isopentenyl diphosphate + (2E)-geranyl diphosphate = (2E,6E)-farnesyl diphosphate + diphosphate</text>
        <dbReference type="Rhea" id="RHEA:19361"/>
        <dbReference type="ChEBI" id="CHEBI:33019"/>
        <dbReference type="ChEBI" id="CHEBI:58057"/>
        <dbReference type="ChEBI" id="CHEBI:128769"/>
        <dbReference type="ChEBI" id="CHEBI:175763"/>
        <dbReference type="EC" id="2.5.1.10"/>
    </reaction>
</comment>
<keyword evidence="8" id="KW-0414">Isoprene biosynthesis</keyword>
<dbReference type="InterPro" id="IPR053378">
    <property type="entry name" value="Prenyl_diphosphate_synthase"/>
</dbReference>
<dbReference type="SFLD" id="SFLDS00005">
    <property type="entry name" value="Isoprenoid_Synthase_Type_I"/>
    <property type="match status" value="1"/>
</dbReference>
<dbReference type="NCBIfam" id="NF045485">
    <property type="entry name" value="FPPsyn"/>
    <property type="match status" value="1"/>
</dbReference>
<dbReference type="PROSITE" id="PS00723">
    <property type="entry name" value="POLYPRENYL_SYNTHASE_1"/>
    <property type="match status" value="1"/>
</dbReference>
<protein>
    <recommendedName>
        <fullName evidence="4">Farnesyl diphosphate synthase</fullName>
        <ecNumber evidence="3">2.5.1.10</ecNumber>
    </recommendedName>
    <alternativeName>
        <fullName evidence="10">(2E,6E)-farnesyl diphosphate synthase</fullName>
    </alternativeName>
    <alternativeName>
        <fullName evidence="9">Geranyltranstransferase</fullName>
    </alternativeName>
</protein>
<dbReference type="EMBL" id="QSGD01000050">
    <property type="protein sequence ID" value="RHB01966.1"/>
    <property type="molecule type" value="Genomic_DNA"/>
</dbReference>
<dbReference type="Proteomes" id="UP000284651">
    <property type="component" value="Unassembled WGS sequence"/>
</dbReference>
<dbReference type="InterPro" id="IPR033749">
    <property type="entry name" value="Polyprenyl_synt_CS"/>
</dbReference>
<evidence type="ECO:0000313" key="13">
    <source>
        <dbReference type="EMBL" id="RGU91538.1"/>
    </source>
</evidence>
<evidence type="ECO:0000256" key="11">
    <source>
        <dbReference type="ARBA" id="ARBA00049399"/>
    </source>
</evidence>
<evidence type="ECO:0000256" key="3">
    <source>
        <dbReference type="ARBA" id="ARBA00012439"/>
    </source>
</evidence>
<comment type="cofactor">
    <cofactor evidence="1">
        <name>Mg(2+)</name>
        <dbReference type="ChEBI" id="CHEBI:18420"/>
    </cofactor>
</comment>
<accession>A0A395W6T9</accession>
<evidence type="ECO:0000256" key="7">
    <source>
        <dbReference type="ARBA" id="ARBA00022842"/>
    </source>
</evidence>
<comment type="caution">
    <text evidence="13">The sequence shown here is derived from an EMBL/GenBank/DDBJ whole genome shotgun (WGS) entry which is preliminary data.</text>
</comment>
<dbReference type="GeneID" id="66578781"/>
<evidence type="ECO:0000313" key="15">
    <source>
        <dbReference type="EMBL" id="RHB01966.1"/>
    </source>
</evidence>
<keyword evidence="6" id="KW-0479">Metal-binding</keyword>
<dbReference type="PROSITE" id="PS00444">
    <property type="entry name" value="POLYPRENYL_SYNTHASE_2"/>
    <property type="match status" value="1"/>
</dbReference>
<dbReference type="AlphaFoldDB" id="A0A395W6T9"/>
<dbReference type="Proteomes" id="UP000285288">
    <property type="component" value="Unassembled WGS sequence"/>
</dbReference>
<evidence type="ECO:0000256" key="9">
    <source>
        <dbReference type="ARBA" id="ARBA00032380"/>
    </source>
</evidence>
<dbReference type="EMBL" id="QSAT01000033">
    <property type="protein sequence ID" value="RGW73305.1"/>
    <property type="molecule type" value="Genomic_DNA"/>
</dbReference>
<dbReference type="Gene3D" id="1.10.600.10">
    <property type="entry name" value="Farnesyl Diphosphate Synthase"/>
    <property type="match status" value="1"/>
</dbReference>
<dbReference type="EC" id="2.5.1.10" evidence="3"/>
<reference evidence="16 17" key="1">
    <citation type="submission" date="2018-08" db="EMBL/GenBank/DDBJ databases">
        <title>A genome reference for cultivated species of the human gut microbiota.</title>
        <authorList>
            <person name="Zou Y."/>
            <person name="Xue W."/>
            <person name="Luo G."/>
        </authorList>
    </citation>
    <scope>NUCLEOTIDE SEQUENCE [LARGE SCALE GENOMIC DNA]</scope>
    <source>
        <strain evidence="14 17">AF10-31</strain>
        <strain evidence="13 16">AF15-20</strain>
        <strain evidence="15 18">AM42-13AC</strain>
    </source>
</reference>
<dbReference type="SUPFAM" id="SSF48576">
    <property type="entry name" value="Terpenoid synthases"/>
    <property type="match status" value="1"/>
</dbReference>
<evidence type="ECO:0000256" key="1">
    <source>
        <dbReference type="ARBA" id="ARBA00001946"/>
    </source>
</evidence>
<evidence type="ECO:0000256" key="12">
    <source>
        <dbReference type="RuleBase" id="RU004466"/>
    </source>
</evidence>
<evidence type="ECO:0000313" key="14">
    <source>
        <dbReference type="EMBL" id="RGW73305.1"/>
    </source>
</evidence>
<evidence type="ECO:0000256" key="8">
    <source>
        <dbReference type="ARBA" id="ARBA00023229"/>
    </source>
</evidence>
<dbReference type="CDD" id="cd00685">
    <property type="entry name" value="Trans_IPPS_HT"/>
    <property type="match status" value="1"/>
</dbReference>
<organism evidence="13 16">
    <name type="scientific">Holdemanella biformis</name>
    <dbReference type="NCBI Taxonomy" id="1735"/>
    <lineage>
        <taxon>Bacteria</taxon>
        <taxon>Bacillati</taxon>
        <taxon>Bacillota</taxon>
        <taxon>Erysipelotrichia</taxon>
        <taxon>Erysipelotrichales</taxon>
        <taxon>Erysipelotrichaceae</taxon>
        <taxon>Holdemanella</taxon>
    </lineage>
</organism>